<feature type="transmembrane region" description="Helical" evidence="7">
    <location>
        <begin position="311"/>
        <end position="337"/>
    </location>
</feature>
<gene>
    <name evidence="10" type="ORF">I8J30_07935</name>
</gene>
<feature type="transmembrane region" description="Helical" evidence="7">
    <location>
        <begin position="21"/>
        <end position="42"/>
    </location>
</feature>
<comment type="subcellular location">
    <subcellularLocation>
        <location evidence="1">Cell membrane</location>
        <topology evidence="1">Multi-pass membrane protein</topology>
    </subcellularLocation>
</comment>
<evidence type="ECO:0000256" key="4">
    <source>
        <dbReference type="ARBA" id="ARBA00022989"/>
    </source>
</evidence>
<dbReference type="EMBL" id="JAGKSP010000002">
    <property type="protein sequence ID" value="MBP3962631.1"/>
    <property type="molecule type" value="Genomic_DNA"/>
</dbReference>
<dbReference type="Pfam" id="PF02687">
    <property type="entry name" value="FtsX"/>
    <property type="match status" value="1"/>
</dbReference>
<dbReference type="Pfam" id="PF12704">
    <property type="entry name" value="MacB_PCD"/>
    <property type="match status" value="1"/>
</dbReference>
<feature type="transmembrane region" description="Helical" evidence="7">
    <location>
        <begin position="349"/>
        <end position="373"/>
    </location>
</feature>
<comment type="caution">
    <text evidence="10">The sequence shown here is derived from an EMBL/GenBank/DDBJ whole genome shotgun (WGS) entry which is preliminary data.</text>
</comment>
<keyword evidence="11" id="KW-1185">Reference proteome</keyword>
<evidence type="ECO:0000259" key="9">
    <source>
        <dbReference type="Pfam" id="PF12704"/>
    </source>
</evidence>
<feature type="domain" description="ABC3 transporter permease C-terminal" evidence="8">
    <location>
        <begin position="271"/>
        <end position="381"/>
    </location>
</feature>
<organism evidence="10 11">
    <name type="scientific">Paenibacillus lignilyticus</name>
    <dbReference type="NCBI Taxonomy" id="1172615"/>
    <lineage>
        <taxon>Bacteria</taxon>
        <taxon>Bacillati</taxon>
        <taxon>Bacillota</taxon>
        <taxon>Bacilli</taxon>
        <taxon>Bacillales</taxon>
        <taxon>Paenibacillaceae</taxon>
        <taxon>Paenibacillus</taxon>
    </lineage>
</organism>
<dbReference type="InterPro" id="IPR050250">
    <property type="entry name" value="Macrolide_Exporter_MacB"/>
</dbReference>
<feature type="domain" description="MacB-like periplasmic core" evidence="9">
    <location>
        <begin position="21"/>
        <end position="232"/>
    </location>
</feature>
<keyword evidence="5 7" id="KW-0472">Membrane</keyword>
<dbReference type="PANTHER" id="PTHR30572:SF4">
    <property type="entry name" value="ABC TRANSPORTER PERMEASE YTRF"/>
    <property type="match status" value="1"/>
</dbReference>
<evidence type="ECO:0000256" key="3">
    <source>
        <dbReference type="ARBA" id="ARBA00022692"/>
    </source>
</evidence>
<feature type="transmembrane region" description="Helical" evidence="7">
    <location>
        <begin position="266"/>
        <end position="291"/>
    </location>
</feature>
<evidence type="ECO:0000256" key="1">
    <source>
        <dbReference type="ARBA" id="ARBA00004651"/>
    </source>
</evidence>
<dbReference type="InterPro" id="IPR003838">
    <property type="entry name" value="ABC3_permease_C"/>
</dbReference>
<name>A0ABS5C9G7_9BACL</name>
<protein>
    <submittedName>
        <fullName evidence="10">ABC transporter permease</fullName>
    </submittedName>
</protein>
<dbReference type="PANTHER" id="PTHR30572">
    <property type="entry name" value="MEMBRANE COMPONENT OF TRANSPORTER-RELATED"/>
    <property type="match status" value="1"/>
</dbReference>
<evidence type="ECO:0000256" key="2">
    <source>
        <dbReference type="ARBA" id="ARBA00022475"/>
    </source>
</evidence>
<evidence type="ECO:0000259" key="8">
    <source>
        <dbReference type="Pfam" id="PF02687"/>
    </source>
</evidence>
<evidence type="ECO:0000256" key="5">
    <source>
        <dbReference type="ARBA" id="ARBA00023136"/>
    </source>
</evidence>
<dbReference type="InterPro" id="IPR025857">
    <property type="entry name" value="MacB_PCD"/>
</dbReference>
<dbReference type="RefSeq" id="WP_091222043.1">
    <property type="nucleotide sequence ID" value="NZ_JAGKSP010000002.1"/>
</dbReference>
<accession>A0ABS5C9G7</accession>
<sequence>MNVSQAFKMAAKSILSNKMRSLLTMLGIIIGVAAVIALVGVGQGTTKQVTDQVESLGTNLLTVNITGRGSKTTVDYTEAEEITAKDDIAFAAPINQSNATVKNGSESTSVSVVGTTEDYLDVKEYQVAAGRFVAQIDLDYYQKIAVLGSTTATDLFGTTNAVGQTFLINGVRYKVVGVLASKGSSLTGSNDEVVVIPITTAERLFKSKGVKTINVQVADADKMDAVVTELETALTKKFRGDTDSFRVFNQQDLLDSFSSISDTLSLALGGVAAISLLVGGIGIMNIMLVSVTERTREIGIRKAIGAKKKDILTQFLIEAIALSGLGGLLGVGIGVGASQLLSKAMSMTVVLSLPIIGLAFGFSVFIGVVFGLFPANKASNLRPIEALRFE</sequence>
<evidence type="ECO:0000256" key="6">
    <source>
        <dbReference type="ARBA" id="ARBA00038076"/>
    </source>
</evidence>
<evidence type="ECO:0000256" key="7">
    <source>
        <dbReference type="SAM" id="Phobius"/>
    </source>
</evidence>
<proteinExistence type="inferred from homology"/>
<keyword evidence="4 7" id="KW-1133">Transmembrane helix</keyword>
<evidence type="ECO:0000313" key="11">
    <source>
        <dbReference type="Proteomes" id="UP000673394"/>
    </source>
</evidence>
<comment type="similarity">
    <text evidence="6">Belongs to the ABC-4 integral membrane protein family.</text>
</comment>
<keyword evidence="2" id="KW-1003">Cell membrane</keyword>
<reference evidence="10 11" key="1">
    <citation type="submission" date="2021-04" db="EMBL/GenBank/DDBJ databases">
        <title>Paenibacillus sp. DLE-14 whole genome sequence.</title>
        <authorList>
            <person name="Ham Y.J."/>
        </authorList>
    </citation>
    <scope>NUCLEOTIDE SEQUENCE [LARGE SCALE GENOMIC DNA]</scope>
    <source>
        <strain evidence="10 11">DLE-14</strain>
    </source>
</reference>
<evidence type="ECO:0000313" key="10">
    <source>
        <dbReference type="EMBL" id="MBP3962631.1"/>
    </source>
</evidence>
<dbReference type="Proteomes" id="UP000673394">
    <property type="component" value="Unassembled WGS sequence"/>
</dbReference>
<keyword evidence="3 7" id="KW-0812">Transmembrane</keyword>